<dbReference type="VEuPathDB" id="VectorBase:AEPI002006"/>
<name>A0A182P519_9DIPT</name>
<feature type="region of interest" description="Disordered" evidence="1">
    <location>
        <begin position="119"/>
        <end position="158"/>
    </location>
</feature>
<reference evidence="3" key="2">
    <citation type="submission" date="2020-05" db="UniProtKB">
        <authorList>
            <consortium name="EnsemblMetazoa"/>
        </authorList>
    </citation>
    <scope>IDENTIFICATION</scope>
    <source>
        <strain evidence="3">Epiroticus2</strain>
    </source>
</reference>
<dbReference type="EnsemblMetazoa" id="AEPI002006-RA">
    <property type="protein sequence ID" value="AEPI002006-PA"/>
    <property type="gene ID" value="AEPI002006"/>
</dbReference>
<feature type="signal peptide" evidence="2">
    <location>
        <begin position="1"/>
        <end position="27"/>
    </location>
</feature>
<organism evidence="3 4">
    <name type="scientific">Anopheles epiroticus</name>
    <dbReference type="NCBI Taxonomy" id="199890"/>
    <lineage>
        <taxon>Eukaryota</taxon>
        <taxon>Metazoa</taxon>
        <taxon>Ecdysozoa</taxon>
        <taxon>Arthropoda</taxon>
        <taxon>Hexapoda</taxon>
        <taxon>Insecta</taxon>
        <taxon>Pterygota</taxon>
        <taxon>Neoptera</taxon>
        <taxon>Endopterygota</taxon>
        <taxon>Diptera</taxon>
        <taxon>Nematocera</taxon>
        <taxon>Culicoidea</taxon>
        <taxon>Culicidae</taxon>
        <taxon>Anophelinae</taxon>
        <taxon>Anopheles</taxon>
    </lineage>
</organism>
<reference evidence="4" key="1">
    <citation type="submission" date="2013-03" db="EMBL/GenBank/DDBJ databases">
        <title>The Genome Sequence of Anopheles epiroticus epiroticus2.</title>
        <authorList>
            <consortium name="The Broad Institute Genomics Platform"/>
            <person name="Neafsey D.E."/>
            <person name="Howell P."/>
            <person name="Walker B."/>
            <person name="Young S.K."/>
            <person name="Zeng Q."/>
            <person name="Gargeya S."/>
            <person name="Fitzgerald M."/>
            <person name="Haas B."/>
            <person name="Abouelleil A."/>
            <person name="Allen A.W."/>
            <person name="Alvarado L."/>
            <person name="Arachchi H.M."/>
            <person name="Berlin A.M."/>
            <person name="Chapman S.B."/>
            <person name="Gainer-Dewar J."/>
            <person name="Goldberg J."/>
            <person name="Griggs A."/>
            <person name="Gujja S."/>
            <person name="Hansen M."/>
            <person name="Howarth C."/>
            <person name="Imamovic A."/>
            <person name="Ireland A."/>
            <person name="Larimer J."/>
            <person name="McCowan C."/>
            <person name="Murphy C."/>
            <person name="Pearson M."/>
            <person name="Poon T.W."/>
            <person name="Priest M."/>
            <person name="Roberts A."/>
            <person name="Saif S."/>
            <person name="Shea T."/>
            <person name="Sisk P."/>
            <person name="Sykes S."/>
            <person name="Wortman J."/>
            <person name="Nusbaum C."/>
            <person name="Birren B."/>
        </authorList>
    </citation>
    <scope>NUCLEOTIDE SEQUENCE [LARGE SCALE GENOMIC DNA]</scope>
    <source>
        <strain evidence="4">Epiroticus2</strain>
    </source>
</reference>
<feature type="region of interest" description="Disordered" evidence="1">
    <location>
        <begin position="296"/>
        <end position="324"/>
    </location>
</feature>
<feature type="compositionally biased region" description="Polar residues" evidence="1">
    <location>
        <begin position="310"/>
        <end position="322"/>
    </location>
</feature>
<dbReference type="AlphaFoldDB" id="A0A182P519"/>
<feature type="compositionally biased region" description="Low complexity" evidence="1">
    <location>
        <begin position="119"/>
        <end position="149"/>
    </location>
</feature>
<feature type="region of interest" description="Disordered" evidence="1">
    <location>
        <begin position="555"/>
        <end position="642"/>
    </location>
</feature>
<keyword evidence="2" id="KW-0732">Signal</keyword>
<feature type="region of interest" description="Disordered" evidence="1">
    <location>
        <begin position="486"/>
        <end position="512"/>
    </location>
</feature>
<keyword evidence="4" id="KW-1185">Reference proteome</keyword>
<evidence type="ECO:0000256" key="1">
    <source>
        <dbReference type="SAM" id="MobiDB-lite"/>
    </source>
</evidence>
<sequence length="642" mass="71181">MKGSRFHPVLPALALCTLCCFPRTVSAQYGMGPSPLFNLADYDSDEMTPLVRQVRVPDANSLQRSQPSAANLRVLSSPDSFPITDDLLKQLQSLLIVTPERKITKLKLPRKSISKTTATYTPTVTTPTVPTTSTASTTSTVSTTSAPTTENTPPDSREIGKKWFPLLLQEAIDNILQKNSSEMDELDEMVDQIASGSRLYRHETYEEPPASYRNPFGPAGAAENGDGTSGLNLPTLNLEQYSSGTPYVVNIFNNTQIGYIVMRVSNDSDIRVEPEELLEDAPENATVSYNIERKTRKTVPESGAEHEYVTASSPNSLPNQRPVSRMEQNENPKVPYFYKTTPLLPARPPTVEPPFFNILNSNSDTEPLKYRVLLRNSDSGLPEKMNVRLPLPGTAAKVLTGGKGAHRAQSTGAKWKPQYQEQPTLLRSRTLESLESRPARRTNGLERVVRKYDYESLEDVPLPHEEPDLLTYPDTNTVTQRTANILSSGKHRPTISSVDSRERSGTTPEPYAETQKYNFGRTFGTVGTDVGSGEQRSTRSFVREVDISKLADLPGDDVLFNQTPENRMVRPGRDSIVDAYRRRRKEGDGSEGPLKRSIPTSDGALNELFDHGVGKGRRSRKNSDHGWNSESSSEERDDSFSA</sequence>
<proteinExistence type="predicted"/>
<evidence type="ECO:0000313" key="3">
    <source>
        <dbReference type="EnsemblMetazoa" id="AEPI002006-PA"/>
    </source>
</evidence>
<feature type="compositionally biased region" description="Basic and acidic residues" evidence="1">
    <location>
        <begin position="567"/>
        <end position="588"/>
    </location>
</feature>
<accession>A0A182P519</accession>
<evidence type="ECO:0000313" key="4">
    <source>
        <dbReference type="Proteomes" id="UP000075885"/>
    </source>
</evidence>
<protein>
    <submittedName>
        <fullName evidence="3">Uncharacterized protein</fullName>
    </submittedName>
</protein>
<feature type="chain" id="PRO_5008130837" evidence="2">
    <location>
        <begin position="28"/>
        <end position="642"/>
    </location>
</feature>
<dbReference type="Proteomes" id="UP000075885">
    <property type="component" value="Unassembled WGS sequence"/>
</dbReference>
<evidence type="ECO:0000256" key="2">
    <source>
        <dbReference type="SAM" id="SignalP"/>
    </source>
</evidence>